<comment type="catalytic activity">
    <reaction evidence="3">
        <text>an aldehyde + NAD(+) + H2O = a carboxylate + NADH + 2 H(+)</text>
        <dbReference type="Rhea" id="RHEA:16185"/>
        <dbReference type="ChEBI" id="CHEBI:15377"/>
        <dbReference type="ChEBI" id="CHEBI:15378"/>
        <dbReference type="ChEBI" id="CHEBI:17478"/>
        <dbReference type="ChEBI" id="CHEBI:29067"/>
        <dbReference type="ChEBI" id="CHEBI:57540"/>
        <dbReference type="ChEBI" id="CHEBI:57945"/>
        <dbReference type="EC" id="1.2.1.3"/>
    </reaction>
</comment>
<comment type="similarity">
    <text evidence="1">Belongs to the aldehyde dehydrogenase family.</text>
</comment>
<dbReference type="InterPro" id="IPR016163">
    <property type="entry name" value="Ald_DH_C"/>
</dbReference>
<feature type="domain" description="Aldehyde dehydrogenase" evidence="4">
    <location>
        <begin position="2"/>
        <end position="93"/>
    </location>
</feature>
<dbReference type="Pfam" id="PF00171">
    <property type="entry name" value="Aldedh"/>
    <property type="match status" value="1"/>
</dbReference>
<dbReference type="HOGENOM" id="CLU_2400885_0_0_1"/>
<proteinExistence type="inferred from homology"/>
<protein>
    <recommendedName>
        <fullName evidence="2">aldehyde dehydrogenase (NAD(+))</fullName>
        <ecNumber evidence="2">1.2.1.3</ecNumber>
    </recommendedName>
</protein>
<sequence length="93" mass="10694">MSYIEDGRRSVAKLLHGVTRYGSRGYFIKPTIFYGYYRRHEDCARGDFWAGVAISKFSTEDDVVKKCNDTQYGLAAVLFTENVRHAHIVARKL</sequence>
<dbReference type="STRING" id="1442369.A0A0D2G3P6"/>
<dbReference type="Proteomes" id="UP000053617">
    <property type="component" value="Unassembled WGS sequence"/>
</dbReference>
<dbReference type="GeneID" id="25288382"/>
<evidence type="ECO:0000256" key="1">
    <source>
        <dbReference type="ARBA" id="ARBA00009986"/>
    </source>
</evidence>
<gene>
    <name evidence="5" type="ORF">Z518_00311</name>
</gene>
<evidence type="ECO:0000313" key="5">
    <source>
        <dbReference type="EMBL" id="KIX09232.1"/>
    </source>
</evidence>
<dbReference type="OrthoDB" id="310895at2759"/>
<dbReference type="InterPro" id="IPR015590">
    <property type="entry name" value="Aldehyde_DH_dom"/>
</dbReference>
<evidence type="ECO:0000256" key="2">
    <source>
        <dbReference type="ARBA" id="ARBA00024226"/>
    </source>
</evidence>
<name>A0A0D2G3P6_9EURO</name>
<dbReference type="RefSeq" id="XP_013276368.1">
    <property type="nucleotide sequence ID" value="XM_013420914.1"/>
</dbReference>
<dbReference type="AlphaFoldDB" id="A0A0D2G3P6"/>
<dbReference type="EMBL" id="KN847475">
    <property type="protein sequence ID" value="KIX09232.1"/>
    <property type="molecule type" value="Genomic_DNA"/>
</dbReference>
<dbReference type="InterPro" id="IPR016161">
    <property type="entry name" value="Ald_DH/histidinol_DH"/>
</dbReference>
<evidence type="ECO:0000259" key="4">
    <source>
        <dbReference type="Pfam" id="PF00171"/>
    </source>
</evidence>
<accession>A0A0D2G3P6</accession>
<dbReference type="SUPFAM" id="SSF53720">
    <property type="entry name" value="ALDH-like"/>
    <property type="match status" value="1"/>
</dbReference>
<evidence type="ECO:0000256" key="3">
    <source>
        <dbReference type="ARBA" id="ARBA00049194"/>
    </source>
</evidence>
<evidence type="ECO:0000313" key="6">
    <source>
        <dbReference type="Proteomes" id="UP000053617"/>
    </source>
</evidence>
<dbReference type="PANTHER" id="PTHR11699">
    <property type="entry name" value="ALDEHYDE DEHYDROGENASE-RELATED"/>
    <property type="match status" value="1"/>
</dbReference>
<dbReference type="VEuPathDB" id="FungiDB:Z518_00311"/>
<organism evidence="5 6">
    <name type="scientific">Rhinocladiella mackenziei CBS 650.93</name>
    <dbReference type="NCBI Taxonomy" id="1442369"/>
    <lineage>
        <taxon>Eukaryota</taxon>
        <taxon>Fungi</taxon>
        <taxon>Dikarya</taxon>
        <taxon>Ascomycota</taxon>
        <taxon>Pezizomycotina</taxon>
        <taxon>Eurotiomycetes</taxon>
        <taxon>Chaetothyriomycetidae</taxon>
        <taxon>Chaetothyriales</taxon>
        <taxon>Herpotrichiellaceae</taxon>
        <taxon>Rhinocladiella</taxon>
    </lineage>
</organism>
<dbReference type="EC" id="1.2.1.3" evidence="2"/>
<dbReference type="GO" id="GO:0004029">
    <property type="term" value="F:aldehyde dehydrogenase (NAD+) activity"/>
    <property type="evidence" value="ECO:0007669"/>
    <property type="project" value="UniProtKB-EC"/>
</dbReference>
<dbReference type="Gene3D" id="3.40.309.10">
    <property type="entry name" value="Aldehyde Dehydrogenase, Chain A, domain 2"/>
    <property type="match status" value="1"/>
</dbReference>
<keyword evidence="6" id="KW-1185">Reference proteome</keyword>
<reference evidence="5 6" key="1">
    <citation type="submission" date="2015-01" db="EMBL/GenBank/DDBJ databases">
        <title>The Genome Sequence of Rhinocladiella mackenzie CBS 650.93.</title>
        <authorList>
            <consortium name="The Broad Institute Genomics Platform"/>
            <person name="Cuomo C."/>
            <person name="de Hoog S."/>
            <person name="Gorbushina A."/>
            <person name="Stielow B."/>
            <person name="Teixiera M."/>
            <person name="Abouelleil A."/>
            <person name="Chapman S.B."/>
            <person name="Priest M."/>
            <person name="Young S.K."/>
            <person name="Wortman J."/>
            <person name="Nusbaum C."/>
            <person name="Birren B."/>
        </authorList>
    </citation>
    <scope>NUCLEOTIDE SEQUENCE [LARGE SCALE GENOMIC DNA]</scope>
    <source>
        <strain evidence="5 6">CBS 650.93</strain>
    </source>
</reference>